<dbReference type="Proteomes" id="UP000566819">
    <property type="component" value="Unassembled WGS sequence"/>
</dbReference>
<comment type="caution">
    <text evidence="1">The sequence shown here is derived from an EMBL/GenBank/DDBJ whole genome shotgun (WGS) entry which is preliminary data.</text>
</comment>
<accession>A0A8H4RAU6</accession>
<keyword evidence="2" id="KW-1185">Reference proteome</keyword>
<dbReference type="OrthoDB" id="3789824at2759"/>
<gene>
    <name evidence="1" type="ORF">G7Y89_g12746</name>
</gene>
<sequence length="213" mass="24246">MVEKYSTRALTINTDRLMAISLEESSSFEFALGSRWWDGIREQTFAEYPDLVVASIDGGRVSHRLKWTPSNRSGQAEGDKSAVKRFLTAWEYINPLVSDEEVQPSLVINALIHNANLRLSYSLFELNETEVEFLLDISFHVAPVALLGVPILEFKKIHVQSVGSNLQIHGIVLRSFSGKVPAYERVGYFWTAKDDAIRKILERQNWKCGIRIF</sequence>
<proteinExistence type="predicted"/>
<evidence type="ECO:0000313" key="2">
    <source>
        <dbReference type="Proteomes" id="UP000566819"/>
    </source>
</evidence>
<dbReference type="EMBL" id="JAAMPI010001383">
    <property type="protein sequence ID" value="KAF4625420.1"/>
    <property type="molecule type" value="Genomic_DNA"/>
</dbReference>
<name>A0A8H4RAU6_9HELO</name>
<dbReference type="AlphaFoldDB" id="A0A8H4RAU6"/>
<organism evidence="1 2">
    <name type="scientific">Cudoniella acicularis</name>
    <dbReference type="NCBI Taxonomy" id="354080"/>
    <lineage>
        <taxon>Eukaryota</taxon>
        <taxon>Fungi</taxon>
        <taxon>Dikarya</taxon>
        <taxon>Ascomycota</taxon>
        <taxon>Pezizomycotina</taxon>
        <taxon>Leotiomycetes</taxon>
        <taxon>Helotiales</taxon>
        <taxon>Tricladiaceae</taxon>
        <taxon>Cudoniella</taxon>
    </lineage>
</organism>
<reference evidence="1 2" key="1">
    <citation type="submission" date="2020-03" db="EMBL/GenBank/DDBJ databases">
        <title>Draft Genome Sequence of Cudoniella acicularis.</title>
        <authorList>
            <person name="Buettner E."/>
            <person name="Kellner H."/>
        </authorList>
    </citation>
    <scope>NUCLEOTIDE SEQUENCE [LARGE SCALE GENOMIC DNA]</scope>
    <source>
        <strain evidence="1 2">DSM 108380</strain>
    </source>
</reference>
<evidence type="ECO:0000313" key="1">
    <source>
        <dbReference type="EMBL" id="KAF4625420.1"/>
    </source>
</evidence>
<protein>
    <submittedName>
        <fullName evidence="1">Uncharacterized protein</fullName>
    </submittedName>
</protein>